<proteinExistence type="predicted"/>
<feature type="transmembrane region" description="Helical" evidence="1">
    <location>
        <begin position="74"/>
        <end position="91"/>
    </location>
</feature>
<dbReference type="AlphaFoldDB" id="A0A109XVB4"/>
<protein>
    <submittedName>
        <fullName evidence="2">Uncharacterized protein</fullName>
    </submittedName>
</protein>
<keyword evidence="1" id="KW-0812">Transmembrane</keyword>
<reference evidence="3" key="1">
    <citation type="submission" date="2015-12" db="EMBL/GenBank/DDBJ databases">
        <title>FDA dAtabase for Regulatory Grade micrObial Sequences (FDA-ARGOS): Supporting development and validation of Infectious Disease Dx tests.</title>
        <authorList>
            <person name="Case J."/>
            <person name="Tallon L."/>
            <person name="Sadzewicz L."/>
            <person name="Sengamalay N."/>
            <person name="Ott S."/>
            <person name="Godinez A."/>
            <person name="Nagaraj S."/>
            <person name="Nadendla S."/>
            <person name="Sichtig H."/>
        </authorList>
    </citation>
    <scope>NUCLEOTIDE SEQUENCE [LARGE SCALE GENOMIC DNA]</scope>
    <source>
        <strain evidence="3">FDAARGOS_147</strain>
    </source>
</reference>
<dbReference type="RefSeq" id="WP_061071233.1">
    <property type="nucleotide sequence ID" value="NZ_CP014060.2"/>
</dbReference>
<keyword evidence="1" id="KW-0472">Membrane</keyword>
<dbReference type="Proteomes" id="UP000060602">
    <property type="component" value="Chromosome"/>
</dbReference>
<accession>A0A109XVB4</accession>
<organism evidence="2 3">
    <name type="scientific">Alcaligenes xylosoxydans xylosoxydans</name>
    <name type="common">Achromobacter xylosoxidans</name>
    <dbReference type="NCBI Taxonomy" id="85698"/>
    <lineage>
        <taxon>Bacteria</taxon>
        <taxon>Pseudomonadati</taxon>
        <taxon>Pseudomonadota</taxon>
        <taxon>Betaproteobacteria</taxon>
        <taxon>Burkholderiales</taxon>
        <taxon>Alcaligenaceae</taxon>
        <taxon>Achromobacter</taxon>
    </lineage>
</organism>
<feature type="transmembrane region" description="Helical" evidence="1">
    <location>
        <begin position="7"/>
        <end position="29"/>
    </location>
</feature>
<name>A0A109XVB4_ALCXX</name>
<evidence type="ECO:0000256" key="1">
    <source>
        <dbReference type="SAM" id="Phobius"/>
    </source>
</evidence>
<gene>
    <name evidence="2" type="ORF">AL504_03725</name>
</gene>
<dbReference type="EMBL" id="CP014060">
    <property type="protein sequence ID" value="AMG35227.1"/>
    <property type="molecule type" value="Genomic_DNA"/>
</dbReference>
<evidence type="ECO:0000313" key="2">
    <source>
        <dbReference type="EMBL" id="AMG35227.1"/>
    </source>
</evidence>
<keyword evidence="1" id="KW-1133">Transmembrane helix</keyword>
<evidence type="ECO:0000313" key="3">
    <source>
        <dbReference type="Proteomes" id="UP000060602"/>
    </source>
</evidence>
<feature type="transmembrane region" description="Helical" evidence="1">
    <location>
        <begin position="35"/>
        <end position="62"/>
    </location>
</feature>
<sequence>MKTKNYLFGIIVSFALAGLVAALGLVAVFSDNLGWGIVALLSYGILYGGPLAILLALTWVAYLVRDRGQVPGRIHALLFLPTLLALMIVPVNEEIRQGRADRFRDANPAIAESHVNFSGRTIWLDYRAASSSSGGGSPYMEPASVDNIQFSRFLRYPTADTLAAGGFPYEGARLKADVSRYAYSSSDGAPSTTLPLRQLPAPALDALRPAFRYGDAGLLLYQYFHYADHVEVAPSLARFAATTEDAMTAARIAGLAIISLENYTPQTIARLEINGQTLDLGYAARSLAGQRCDPVRGGSPAMLDLQQALRVRWQTLEEPARWHEASVTVPAFGAASQADPDKGLMRVRLYVLPDGAVAAERFREIRLRGGELAIRATGLPAAAQPHAACGGAYGGAYAGYNPQTVKLLAN</sequence>